<dbReference type="PROSITE" id="PS50995">
    <property type="entry name" value="HTH_MARR_2"/>
    <property type="match status" value="1"/>
</dbReference>
<dbReference type="Proteomes" id="UP001627408">
    <property type="component" value="Unassembled WGS sequence"/>
</dbReference>
<evidence type="ECO:0000259" key="4">
    <source>
        <dbReference type="PROSITE" id="PS50995"/>
    </source>
</evidence>
<keyword evidence="6" id="KW-1185">Reference proteome</keyword>
<protein>
    <submittedName>
        <fullName evidence="5">MarR family winged helix-turn-helix transcriptional regulator</fullName>
    </submittedName>
</protein>
<dbReference type="SUPFAM" id="SSF46785">
    <property type="entry name" value="Winged helix' DNA-binding domain"/>
    <property type="match status" value="1"/>
</dbReference>
<dbReference type="Gene3D" id="1.10.10.10">
    <property type="entry name" value="Winged helix-like DNA-binding domain superfamily/Winged helix DNA-binding domain"/>
    <property type="match status" value="1"/>
</dbReference>
<dbReference type="PANTHER" id="PTHR42756">
    <property type="entry name" value="TRANSCRIPTIONAL REGULATOR, MARR"/>
    <property type="match status" value="1"/>
</dbReference>
<dbReference type="InterPro" id="IPR036388">
    <property type="entry name" value="WH-like_DNA-bd_sf"/>
</dbReference>
<dbReference type="InterPro" id="IPR023187">
    <property type="entry name" value="Tscrpt_reg_MarR-type_CS"/>
</dbReference>
<keyword evidence="1" id="KW-0805">Transcription regulation</keyword>
<reference evidence="5 6" key="1">
    <citation type="submission" date="2024-08" db="EMBL/GenBank/DDBJ databases">
        <title>Tateyamaria sp. nov., isolated from marine algae.</title>
        <authorList>
            <person name="Choi B.J."/>
            <person name="Kim J.M."/>
            <person name="Lee J.K."/>
            <person name="Choi D.G."/>
            <person name="Bayburt H."/>
            <person name="Baek J.H."/>
            <person name="Han D.M."/>
            <person name="Jeon C.O."/>
        </authorList>
    </citation>
    <scope>NUCLEOTIDE SEQUENCE [LARGE SCALE GENOMIC DNA]</scope>
    <source>
        <strain evidence="5 6">KMU-156</strain>
    </source>
</reference>
<evidence type="ECO:0000313" key="6">
    <source>
        <dbReference type="Proteomes" id="UP001627408"/>
    </source>
</evidence>
<name>A0ABW8UUT3_9RHOB</name>
<evidence type="ECO:0000256" key="3">
    <source>
        <dbReference type="ARBA" id="ARBA00023163"/>
    </source>
</evidence>
<sequence>MSKECRLLEYVRVLMRVMLVSERTSAEHQHVIKFNALDFHMLGMLREASSLRASAMADMLGVAPTTASSVIARLVKRGYIARTQSEEDRRAYDLTLTEQGRKIAEAIHRQDIQNMGVFLSALSEGDQETFLSLMDQVVARVAALEDGATSG</sequence>
<evidence type="ECO:0000256" key="1">
    <source>
        <dbReference type="ARBA" id="ARBA00023015"/>
    </source>
</evidence>
<dbReference type="InterPro" id="IPR036390">
    <property type="entry name" value="WH_DNA-bd_sf"/>
</dbReference>
<dbReference type="RefSeq" id="WP_407592355.1">
    <property type="nucleotide sequence ID" value="NZ_JBHDIY010000002.1"/>
</dbReference>
<dbReference type="EMBL" id="JBHDIY010000002">
    <property type="protein sequence ID" value="MFL4470504.1"/>
    <property type="molecule type" value="Genomic_DNA"/>
</dbReference>
<dbReference type="PRINTS" id="PR00598">
    <property type="entry name" value="HTHMARR"/>
</dbReference>
<keyword evidence="3" id="KW-0804">Transcription</keyword>
<organism evidence="5 6">
    <name type="scientific">Tateyamaria armeniaca</name>
    <dbReference type="NCBI Taxonomy" id="2518930"/>
    <lineage>
        <taxon>Bacteria</taxon>
        <taxon>Pseudomonadati</taxon>
        <taxon>Pseudomonadota</taxon>
        <taxon>Alphaproteobacteria</taxon>
        <taxon>Rhodobacterales</taxon>
        <taxon>Roseobacteraceae</taxon>
        <taxon>Tateyamaria</taxon>
    </lineage>
</organism>
<feature type="domain" description="HTH marR-type" evidence="4">
    <location>
        <begin position="4"/>
        <end position="139"/>
    </location>
</feature>
<comment type="caution">
    <text evidence="5">The sequence shown here is derived from an EMBL/GenBank/DDBJ whole genome shotgun (WGS) entry which is preliminary data.</text>
</comment>
<dbReference type="SMART" id="SM00347">
    <property type="entry name" value="HTH_MARR"/>
    <property type="match status" value="1"/>
</dbReference>
<dbReference type="PROSITE" id="PS01117">
    <property type="entry name" value="HTH_MARR_1"/>
    <property type="match status" value="1"/>
</dbReference>
<proteinExistence type="predicted"/>
<evidence type="ECO:0000313" key="5">
    <source>
        <dbReference type="EMBL" id="MFL4470504.1"/>
    </source>
</evidence>
<accession>A0ABW8UUT3</accession>
<dbReference type="InterPro" id="IPR000835">
    <property type="entry name" value="HTH_MarR-typ"/>
</dbReference>
<dbReference type="Pfam" id="PF01047">
    <property type="entry name" value="MarR"/>
    <property type="match status" value="1"/>
</dbReference>
<dbReference type="PANTHER" id="PTHR42756:SF1">
    <property type="entry name" value="TRANSCRIPTIONAL REPRESSOR OF EMRAB OPERON"/>
    <property type="match status" value="1"/>
</dbReference>
<evidence type="ECO:0000256" key="2">
    <source>
        <dbReference type="ARBA" id="ARBA00023125"/>
    </source>
</evidence>
<keyword evidence="2" id="KW-0238">DNA-binding</keyword>
<gene>
    <name evidence="5" type="ORF">ACERZ8_11670</name>
</gene>